<organism evidence="3 4">
    <name type="scientific">Leptospira brenneri</name>
    <dbReference type="NCBI Taxonomy" id="2023182"/>
    <lineage>
        <taxon>Bacteria</taxon>
        <taxon>Pseudomonadati</taxon>
        <taxon>Spirochaetota</taxon>
        <taxon>Spirochaetia</taxon>
        <taxon>Leptospirales</taxon>
        <taxon>Leptospiraceae</taxon>
        <taxon>Leptospira</taxon>
    </lineage>
</organism>
<keyword evidence="4" id="KW-1185">Reference proteome</keyword>
<keyword evidence="1 3" id="KW-0489">Methyltransferase</keyword>
<dbReference type="EMBL" id="RQFP01000001">
    <property type="protein sequence ID" value="TGK96597.1"/>
    <property type="molecule type" value="Genomic_DNA"/>
</dbReference>
<dbReference type="Pfam" id="PF03602">
    <property type="entry name" value="Cons_hypoth95"/>
    <property type="match status" value="1"/>
</dbReference>
<dbReference type="SUPFAM" id="SSF53335">
    <property type="entry name" value="S-adenosyl-L-methionine-dependent methyltransferases"/>
    <property type="match status" value="1"/>
</dbReference>
<dbReference type="InterPro" id="IPR029063">
    <property type="entry name" value="SAM-dependent_MTases_sf"/>
</dbReference>
<dbReference type="GO" id="GO:0008168">
    <property type="term" value="F:methyltransferase activity"/>
    <property type="evidence" value="ECO:0007669"/>
    <property type="project" value="UniProtKB-KW"/>
</dbReference>
<protein>
    <submittedName>
        <fullName evidence="3">DNA methyltransferase</fullName>
    </submittedName>
</protein>
<dbReference type="Gene3D" id="3.40.50.150">
    <property type="entry name" value="Vaccinia Virus protein VP39"/>
    <property type="match status" value="1"/>
</dbReference>
<dbReference type="AlphaFoldDB" id="A0A2M9Y4V9"/>
<evidence type="ECO:0000256" key="1">
    <source>
        <dbReference type="ARBA" id="ARBA00022603"/>
    </source>
</evidence>
<dbReference type="PANTHER" id="PTHR43542:SF1">
    <property type="entry name" value="METHYLTRANSFERASE"/>
    <property type="match status" value="1"/>
</dbReference>
<keyword evidence="2 3" id="KW-0808">Transferase</keyword>
<proteinExistence type="predicted"/>
<reference evidence="3" key="1">
    <citation type="journal article" date="2019" name="PLoS Negl. Trop. Dis.">
        <title>Revisiting the worldwide diversity of Leptospira species in the environment.</title>
        <authorList>
            <person name="Vincent A.T."/>
            <person name="Schiettekatte O."/>
            <person name="Bourhy P."/>
            <person name="Veyrier F.J."/>
            <person name="Picardeau M."/>
        </authorList>
    </citation>
    <scope>NUCLEOTIDE SEQUENCE [LARGE SCALE GENOMIC DNA]</scope>
    <source>
        <strain evidence="3">201800277</strain>
    </source>
</reference>
<name>A0A2M9Y4V9_9LEPT</name>
<dbReference type="RefSeq" id="WP_100789774.1">
    <property type="nucleotide sequence ID" value="NZ_NPDQ01000002.1"/>
</dbReference>
<evidence type="ECO:0000313" key="4">
    <source>
        <dbReference type="Proteomes" id="UP000297891"/>
    </source>
</evidence>
<sequence length="204" mass="23565">MKGLRISQGKWKGKEIPSPPDVSGHLNFTNSLVKKAIFSLMDSRLLSWGIGFDSILFCDYFAGSGQISAEAYSLSAKRLLTYELDQTRFRQLHSLFRGLPNVQLFRKDATKHALKWEIGEEEAYIFYLDPPYTYWSETPTRMKEMLEQLHSFCVSLKKPFLILCQIPEHQPTNKIWADLPHKVREYGSHLIIETGYENAETSDL</sequence>
<evidence type="ECO:0000256" key="2">
    <source>
        <dbReference type="ARBA" id="ARBA00022679"/>
    </source>
</evidence>
<dbReference type="InterPro" id="IPR004398">
    <property type="entry name" value="RNA_MeTrfase_RsmD"/>
</dbReference>
<gene>
    <name evidence="3" type="ORF">EHQ30_08365</name>
</gene>
<dbReference type="PANTHER" id="PTHR43542">
    <property type="entry name" value="METHYLTRANSFERASE"/>
    <property type="match status" value="1"/>
</dbReference>
<accession>A0A2M9Y4V9</accession>
<dbReference type="Proteomes" id="UP000297891">
    <property type="component" value="Unassembled WGS sequence"/>
</dbReference>
<comment type="caution">
    <text evidence="3">The sequence shown here is derived from an EMBL/GenBank/DDBJ whole genome shotgun (WGS) entry which is preliminary data.</text>
</comment>
<dbReference type="OrthoDB" id="9803017at2"/>
<evidence type="ECO:0000313" key="3">
    <source>
        <dbReference type="EMBL" id="TGK96597.1"/>
    </source>
</evidence>
<dbReference type="GO" id="GO:0031167">
    <property type="term" value="P:rRNA methylation"/>
    <property type="evidence" value="ECO:0007669"/>
    <property type="project" value="InterPro"/>
</dbReference>